<dbReference type="KEGG" id="dai:Desaci_1790"/>
<dbReference type="HOGENOM" id="CLU_587575_0_0_9"/>
<dbReference type="AlphaFoldDB" id="I4D4Q3"/>
<feature type="domain" description="Glycosyltransferase RgtA/B/C/D-like" evidence="9">
    <location>
        <begin position="77"/>
        <end position="228"/>
    </location>
</feature>
<reference evidence="10 11" key="1">
    <citation type="journal article" date="2012" name="J. Bacteriol.">
        <title>Complete genome sequences of Desulfosporosinus orientis DSM765T, Desulfosporosinus youngiae DSM17734T, Desulfosporosinus meridiei DSM13257T, and Desulfosporosinus acidiphilus DSM22704T.</title>
        <authorList>
            <person name="Pester M."/>
            <person name="Brambilla E."/>
            <person name="Alazard D."/>
            <person name="Rattei T."/>
            <person name="Weinmaier T."/>
            <person name="Han J."/>
            <person name="Lucas S."/>
            <person name="Lapidus A."/>
            <person name="Cheng J.F."/>
            <person name="Goodwin L."/>
            <person name="Pitluck S."/>
            <person name="Peters L."/>
            <person name="Ovchinnikova G."/>
            <person name="Teshima H."/>
            <person name="Detter J.C."/>
            <person name="Han C.S."/>
            <person name="Tapia R."/>
            <person name="Land M.L."/>
            <person name="Hauser L."/>
            <person name="Kyrpides N.C."/>
            <person name="Ivanova N.N."/>
            <person name="Pagani I."/>
            <person name="Huntmann M."/>
            <person name="Wei C.L."/>
            <person name="Davenport K.W."/>
            <person name="Daligault H."/>
            <person name="Chain P.S."/>
            <person name="Chen A."/>
            <person name="Mavromatis K."/>
            <person name="Markowitz V."/>
            <person name="Szeto E."/>
            <person name="Mikhailova N."/>
            <person name="Pati A."/>
            <person name="Wagner M."/>
            <person name="Woyke T."/>
            <person name="Ollivier B."/>
            <person name="Klenk H.P."/>
            <person name="Spring S."/>
            <person name="Loy A."/>
        </authorList>
    </citation>
    <scope>NUCLEOTIDE SEQUENCE [LARGE SCALE GENOMIC DNA]</scope>
    <source>
        <strain evidence="11">DSM 22704 / JCM 16185 / SJ4</strain>
    </source>
</reference>
<feature type="transmembrane region" description="Helical" evidence="8">
    <location>
        <begin position="214"/>
        <end position="232"/>
    </location>
</feature>
<keyword evidence="3" id="KW-0328">Glycosyltransferase</keyword>
<feature type="transmembrane region" description="Helical" evidence="8">
    <location>
        <begin position="177"/>
        <end position="202"/>
    </location>
</feature>
<keyword evidence="2" id="KW-1003">Cell membrane</keyword>
<evidence type="ECO:0000259" key="9">
    <source>
        <dbReference type="Pfam" id="PF13231"/>
    </source>
</evidence>
<dbReference type="STRING" id="646529.Desaci_1790"/>
<evidence type="ECO:0000256" key="2">
    <source>
        <dbReference type="ARBA" id="ARBA00022475"/>
    </source>
</evidence>
<dbReference type="Proteomes" id="UP000002892">
    <property type="component" value="Chromosome"/>
</dbReference>
<accession>I4D4Q3</accession>
<name>I4D4Q3_DESAJ</name>
<evidence type="ECO:0000256" key="1">
    <source>
        <dbReference type="ARBA" id="ARBA00004651"/>
    </source>
</evidence>
<dbReference type="Pfam" id="PF13231">
    <property type="entry name" value="PMT_2"/>
    <property type="match status" value="1"/>
</dbReference>
<keyword evidence="11" id="KW-1185">Reference proteome</keyword>
<comment type="subcellular location">
    <subcellularLocation>
        <location evidence="1">Cell membrane</location>
        <topology evidence="1">Multi-pass membrane protein</topology>
    </subcellularLocation>
</comment>
<evidence type="ECO:0000256" key="3">
    <source>
        <dbReference type="ARBA" id="ARBA00022676"/>
    </source>
</evidence>
<dbReference type="PANTHER" id="PTHR33908">
    <property type="entry name" value="MANNOSYLTRANSFERASE YKCB-RELATED"/>
    <property type="match status" value="1"/>
</dbReference>
<evidence type="ECO:0000256" key="8">
    <source>
        <dbReference type="SAM" id="Phobius"/>
    </source>
</evidence>
<dbReference type="eggNOG" id="COG1807">
    <property type="taxonomic scope" value="Bacteria"/>
</dbReference>
<dbReference type="GO" id="GO:0016763">
    <property type="term" value="F:pentosyltransferase activity"/>
    <property type="evidence" value="ECO:0007669"/>
    <property type="project" value="TreeGrafter"/>
</dbReference>
<evidence type="ECO:0000313" key="10">
    <source>
        <dbReference type="EMBL" id="AFM40777.1"/>
    </source>
</evidence>
<keyword evidence="4 10" id="KW-0808">Transferase</keyword>
<dbReference type="GO" id="GO:0005886">
    <property type="term" value="C:plasma membrane"/>
    <property type="evidence" value="ECO:0007669"/>
    <property type="project" value="UniProtKB-SubCell"/>
</dbReference>
<dbReference type="PANTHER" id="PTHR33908:SF11">
    <property type="entry name" value="MEMBRANE PROTEIN"/>
    <property type="match status" value="1"/>
</dbReference>
<evidence type="ECO:0000313" key="11">
    <source>
        <dbReference type="Proteomes" id="UP000002892"/>
    </source>
</evidence>
<feature type="transmembrane region" description="Helical" evidence="8">
    <location>
        <begin position="269"/>
        <end position="287"/>
    </location>
</feature>
<keyword evidence="6 8" id="KW-1133">Transmembrane helix</keyword>
<feature type="transmembrane region" description="Helical" evidence="8">
    <location>
        <begin position="293"/>
        <end position="311"/>
    </location>
</feature>
<evidence type="ECO:0000256" key="4">
    <source>
        <dbReference type="ARBA" id="ARBA00022679"/>
    </source>
</evidence>
<dbReference type="RefSeq" id="WP_014826783.1">
    <property type="nucleotide sequence ID" value="NC_018068.1"/>
</dbReference>
<evidence type="ECO:0000256" key="7">
    <source>
        <dbReference type="ARBA" id="ARBA00023136"/>
    </source>
</evidence>
<proteinExistence type="predicted"/>
<organism evidence="10 11">
    <name type="scientific">Desulfosporosinus acidiphilus (strain DSM 22704 / JCM 16185 / SJ4)</name>
    <dbReference type="NCBI Taxonomy" id="646529"/>
    <lineage>
        <taxon>Bacteria</taxon>
        <taxon>Bacillati</taxon>
        <taxon>Bacillota</taxon>
        <taxon>Clostridia</taxon>
        <taxon>Eubacteriales</taxon>
        <taxon>Desulfitobacteriaceae</taxon>
        <taxon>Desulfosporosinus</taxon>
    </lineage>
</organism>
<dbReference type="EMBL" id="CP003639">
    <property type="protein sequence ID" value="AFM40777.1"/>
    <property type="molecule type" value="Genomic_DNA"/>
</dbReference>
<gene>
    <name evidence="10" type="ordered locus">Desaci_1790</name>
</gene>
<dbReference type="InterPro" id="IPR038731">
    <property type="entry name" value="RgtA/B/C-like"/>
</dbReference>
<evidence type="ECO:0000256" key="6">
    <source>
        <dbReference type="ARBA" id="ARBA00022989"/>
    </source>
</evidence>
<feature type="transmembrane region" description="Helical" evidence="8">
    <location>
        <begin position="125"/>
        <end position="143"/>
    </location>
</feature>
<keyword evidence="5 8" id="KW-0812">Transmembrane</keyword>
<dbReference type="InterPro" id="IPR050297">
    <property type="entry name" value="LipidA_mod_glycosyltrf_83"/>
</dbReference>
<sequence length="472" mass="53892">MGRRVTWCLLGIILGVALLLRLKGITNPLLDDQGWRQADTASIAVHMLGHLFDFPRVMIPQLNYDGVVPQRVELEFPLFPYLLAWTWTLFGWADIWGRLWAVILTLFGLCGLYDLGRNLISERAGLLAAAIYALMPLSIYYGRVVMPEPMAQALSIWALALIVRWRRAPERHHIWKIGLVLAGAILAKLPQLMLFPVALLLGFYPLRQTQMKKILSYCFFALCFPMVYYAWVHMNAGTSSQFVSGILKDQVVNSGSLNWKLLIKNVQRGLTDSVLFLSGLGLLRLFFKRDNGRLALLTWVGIGLLYLGIVCVRIPLDYYLIPVLPLAALLSAYALDECKTWYYLVIVLMLLIVVNRESYTYLKPKYQWNPEYLTQAEWIKEHTPSSSVLVLSDPAPMTFYYAHRVGFRLPFVVEGSGEEFPAQVLSQFPGDYVVRLPKTQQHELFWKNVRELYPEVGPGVYSLKKQKELSRG</sequence>
<dbReference type="GO" id="GO:0009103">
    <property type="term" value="P:lipopolysaccharide biosynthetic process"/>
    <property type="evidence" value="ECO:0007669"/>
    <property type="project" value="UniProtKB-ARBA"/>
</dbReference>
<keyword evidence="7 8" id="KW-0472">Membrane</keyword>
<evidence type="ECO:0000256" key="5">
    <source>
        <dbReference type="ARBA" id="ARBA00022692"/>
    </source>
</evidence>
<feature type="transmembrane region" description="Helical" evidence="8">
    <location>
        <begin position="95"/>
        <end position="113"/>
    </location>
</feature>
<protein>
    <submittedName>
        <fullName evidence="10">PMT family glycosyltransferase, 4-amino-4-deoxy-L-arabinose transferase</fullName>
    </submittedName>
</protein>
<feature type="transmembrane region" description="Helical" evidence="8">
    <location>
        <begin position="341"/>
        <end position="359"/>
    </location>
</feature>